<reference evidence="1" key="1">
    <citation type="submission" date="2020-08" db="EMBL/GenBank/DDBJ databases">
        <title>Food and environmental bacterial isolates.</title>
        <authorList>
            <person name="Richter L."/>
            <person name="Du Plessis E.M."/>
            <person name="Duvenage S."/>
            <person name="Allam M."/>
            <person name="Korsten L."/>
        </authorList>
    </citation>
    <scope>NUCLEOTIDE SEQUENCE</scope>
    <source>
        <strain evidence="1">UPMP2127</strain>
    </source>
</reference>
<evidence type="ECO:0000313" key="1">
    <source>
        <dbReference type="EMBL" id="MBC3214595.1"/>
    </source>
</evidence>
<dbReference type="Proteomes" id="UP000659084">
    <property type="component" value="Unassembled WGS sequence"/>
</dbReference>
<gene>
    <name evidence="1" type="ORF">H8J20_20860</name>
</gene>
<dbReference type="KEGG" id="sfg:AV650_28215"/>
<protein>
    <submittedName>
        <fullName evidence="1">Uncharacterized protein</fullName>
    </submittedName>
</protein>
<proteinExistence type="predicted"/>
<accession>A0AAW3WTP0</accession>
<organism evidence="1 2">
    <name type="scientific">Serratia fonticola</name>
    <dbReference type="NCBI Taxonomy" id="47917"/>
    <lineage>
        <taxon>Bacteria</taxon>
        <taxon>Pseudomonadati</taxon>
        <taxon>Pseudomonadota</taxon>
        <taxon>Gammaproteobacteria</taxon>
        <taxon>Enterobacterales</taxon>
        <taxon>Yersiniaceae</taxon>
        <taxon>Serratia</taxon>
    </lineage>
</organism>
<dbReference type="RefSeq" id="WP_059202159.1">
    <property type="nucleotide sequence ID" value="NZ_JACBIV010000020.1"/>
</dbReference>
<sequence>MLTTKTPFALLAEEFLPRIVKTWVMTTELTSAQAADVLVNTAIKNGFLQDRGRPLTGAAINEWGIKNNTPRWGMQAAMSMLLENGWMPKEHAEWAACASILTLTIKSKDCELLLSLLPPTFDRDVAAGWLYAALENDAHYRTRKKRIPK</sequence>
<evidence type="ECO:0000313" key="2">
    <source>
        <dbReference type="Proteomes" id="UP000659084"/>
    </source>
</evidence>
<comment type="caution">
    <text evidence="1">The sequence shown here is derived from an EMBL/GenBank/DDBJ whole genome shotgun (WGS) entry which is preliminary data.</text>
</comment>
<name>A0AAW3WTP0_SERFO</name>
<dbReference type="EMBL" id="JACNYO010000026">
    <property type="protein sequence ID" value="MBC3214595.1"/>
    <property type="molecule type" value="Genomic_DNA"/>
</dbReference>
<dbReference type="AlphaFoldDB" id="A0AAW3WTP0"/>